<sequence length="234" mass="26875">MTSKGGLYYREVIFIRLSTKLRKIEVHFERQKGMFSNITVQDLEEDNFQKDGIGVTIFLSLLCVVGVFGNAHAFLIYTFRFKPTNCRVFVQWLSSVDIAIITSQIKSRFSTRLQTNLAKSNNDQKDKTRDKTEKPNDSLNYSRDISFLFIAASTMSYVGYLLTVISFLIDFINPDTTGSFKSMSAIMYRGFFISSAGNPVVYLFLDRQFRVECKNVYSKLFGKCCWSKEITITV</sequence>
<proteinExistence type="predicted"/>
<accession>A0A6J8CBP9</accession>
<dbReference type="EMBL" id="CACVKT020005111">
    <property type="protein sequence ID" value="CAC5392981.1"/>
    <property type="molecule type" value="Genomic_DNA"/>
</dbReference>
<dbReference type="AlphaFoldDB" id="A0A6J8CBP9"/>
<reference evidence="2 3" key="1">
    <citation type="submission" date="2020-06" db="EMBL/GenBank/DDBJ databases">
        <authorList>
            <person name="Li R."/>
            <person name="Bekaert M."/>
        </authorList>
    </citation>
    <scope>NUCLEOTIDE SEQUENCE [LARGE SCALE GENOMIC DNA]</scope>
    <source>
        <strain evidence="3">wild</strain>
    </source>
</reference>
<evidence type="ECO:0000256" key="1">
    <source>
        <dbReference type="SAM" id="Phobius"/>
    </source>
</evidence>
<feature type="transmembrane region" description="Helical" evidence="1">
    <location>
        <begin position="147"/>
        <end position="169"/>
    </location>
</feature>
<dbReference type="Gene3D" id="1.20.1070.10">
    <property type="entry name" value="Rhodopsin 7-helix transmembrane proteins"/>
    <property type="match status" value="1"/>
</dbReference>
<keyword evidence="3" id="KW-1185">Reference proteome</keyword>
<evidence type="ECO:0000313" key="3">
    <source>
        <dbReference type="Proteomes" id="UP000507470"/>
    </source>
</evidence>
<feature type="transmembrane region" description="Helical" evidence="1">
    <location>
        <begin position="185"/>
        <end position="205"/>
    </location>
</feature>
<dbReference type="OrthoDB" id="6157309at2759"/>
<keyword evidence="1" id="KW-0812">Transmembrane</keyword>
<dbReference type="SUPFAM" id="SSF81321">
    <property type="entry name" value="Family A G protein-coupled receptor-like"/>
    <property type="match status" value="1"/>
</dbReference>
<evidence type="ECO:0008006" key="4">
    <source>
        <dbReference type="Google" id="ProtNLM"/>
    </source>
</evidence>
<feature type="transmembrane region" description="Helical" evidence="1">
    <location>
        <begin position="53"/>
        <end position="77"/>
    </location>
</feature>
<protein>
    <recommendedName>
        <fullName evidence="4">G-protein coupled receptors family 1 profile domain-containing protein</fullName>
    </recommendedName>
</protein>
<keyword evidence="1" id="KW-0472">Membrane</keyword>
<dbReference type="Proteomes" id="UP000507470">
    <property type="component" value="Unassembled WGS sequence"/>
</dbReference>
<evidence type="ECO:0000313" key="2">
    <source>
        <dbReference type="EMBL" id="CAC5392981.1"/>
    </source>
</evidence>
<organism evidence="2 3">
    <name type="scientific">Mytilus coruscus</name>
    <name type="common">Sea mussel</name>
    <dbReference type="NCBI Taxonomy" id="42192"/>
    <lineage>
        <taxon>Eukaryota</taxon>
        <taxon>Metazoa</taxon>
        <taxon>Spiralia</taxon>
        <taxon>Lophotrochozoa</taxon>
        <taxon>Mollusca</taxon>
        <taxon>Bivalvia</taxon>
        <taxon>Autobranchia</taxon>
        <taxon>Pteriomorphia</taxon>
        <taxon>Mytilida</taxon>
        <taxon>Mytiloidea</taxon>
        <taxon>Mytilidae</taxon>
        <taxon>Mytilinae</taxon>
        <taxon>Mytilus</taxon>
    </lineage>
</organism>
<keyword evidence="1" id="KW-1133">Transmembrane helix</keyword>
<name>A0A6J8CBP9_MYTCO</name>
<gene>
    <name evidence="2" type="ORF">MCOR_27876</name>
</gene>